<keyword evidence="7" id="KW-0067">ATP-binding</keyword>
<dbReference type="PROSITE" id="PS50011">
    <property type="entry name" value="PROTEIN_KINASE_DOM"/>
    <property type="match status" value="1"/>
</dbReference>
<dbReference type="PANTHER" id="PTHR43289">
    <property type="entry name" value="MITOGEN-ACTIVATED PROTEIN KINASE KINASE KINASE 20-RELATED"/>
    <property type="match status" value="1"/>
</dbReference>
<feature type="compositionally biased region" description="Low complexity" evidence="9">
    <location>
        <begin position="575"/>
        <end position="595"/>
    </location>
</feature>
<dbReference type="InterPro" id="IPR001245">
    <property type="entry name" value="Ser-Thr/Tyr_kinase_cat_dom"/>
</dbReference>
<reference evidence="11 12" key="1">
    <citation type="submission" date="2022-11" db="EMBL/GenBank/DDBJ databases">
        <title>Minimal conservation of predation-associated metabolite biosynthetic gene clusters underscores biosynthetic potential of Myxococcota including descriptions for ten novel species: Archangium lansinium sp. nov., Myxococcus landrumus sp. nov., Nannocystis bai.</title>
        <authorList>
            <person name="Ahearne A."/>
            <person name="Stevens C."/>
            <person name="Dowd S."/>
        </authorList>
    </citation>
    <scope>NUCLEOTIDE SEQUENCE [LARGE SCALE GENOMIC DNA]</scope>
    <source>
        <strain evidence="11 12">NCELM</strain>
    </source>
</reference>
<feature type="region of interest" description="Disordered" evidence="9">
    <location>
        <begin position="643"/>
        <end position="671"/>
    </location>
</feature>
<keyword evidence="12" id="KW-1185">Reference proteome</keyword>
<dbReference type="PANTHER" id="PTHR43289:SF30">
    <property type="entry name" value="NON-SPECIFIC SERINE_THREONINE PROTEIN KINASE"/>
    <property type="match status" value="1"/>
</dbReference>
<keyword evidence="5" id="KW-0547">Nucleotide-binding</keyword>
<evidence type="ECO:0000256" key="2">
    <source>
        <dbReference type="ARBA" id="ARBA00004647"/>
    </source>
</evidence>
<dbReference type="InterPro" id="IPR008266">
    <property type="entry name" value="Tyr_kinase_AS"/>
</dbReference>
<keyword evidence="8" id="KW-0963">Cytoplasm</keyword>
<proteinExistence type="inferred from homology"/>
<dbReference type="SUPFAM" id="SSF56112">
    <property type="entry name" value="Protein kinase-like (PK-like)"/>
    <property type="match status" value="2"/>
</dbReference>
<evidence type="ECO:0000256" key="8">
    <source>
        <dbReference type="ARBA" id="ARBA00023212"/>
    </source>
</evidence>
<dbReference type="InterPro" id="IPR011009">
    <property type="entry name" value="Kinase-like_dom_sf"/>
</dbReference>
<organism evidence="11 12">
    <name type="scientific">Nannocystis radixulma</name>
    <dbReference type="NCBI Taxonomy" id="2995305"/>
    <lineage>
        <taxon>Bacteria</taxon>
        <taxon>Pseudomonadati</taxon>
        <taxon>Myxococcota</taxon>
        <taxon>Polyangia</taxon>
        <taxon>Nannocystales</taxon>
        <taxon>Nannocystaceae</taxon>
        <taxon>Nannocystis</taxon>
    </lineage>
</organism>
<comment type="similarity">
    <text evidence="3">Belongs to the protein kinase superfamily. NEK Ser/Thr protein kinase family. NIMA subfamily.</text>
</comment>
<dbReference type="CDD" id="cd14014">
    <property type="entry name" value="STKc_PknB_like"/>
    <property type="match status" value="1"/>
</dbReference>
<dbReference type="Pfam" id="PF00069">
    <property type="entry name" value="Pkinase"/>
    <property type="match status" value="1"/>
</dbReference>
<feature type="compositionally biased region" description="Low complexity" evidence="9">
    <location>
        <begin position="649"/>
        <end position="660"/>
    </location>
</feature>
<dbReference type="Gene3D" id="1.10.510.10">
    <property type="entry name" value="Transferase(Phosphotransferase) domain 1"/>
    <property type="match status" value="2"/>
</dbReference>
<evidence type="ECO:0000256" key="5">
    <source>
        <dbReference type="ARBA" id="ARBA00022741"/>
    </source>
</evidence>
<keyword evidence="4" id="KW-0808">Transferase</keyword>
<gene>
    <name evidence="11" type="ORF">POL58_03660</name>
</gene>
<evidence type="ECO:0000259" key="10">
    <source>
        <dbReference type="PROSITE" id="PS50011"/>
    </source>
</evidence>
<keyword evidence="8" id="KW-0206">Cytoskeleton</keyword>
<protein>
    <submittedName>
        <fullName evidence="11">Serine/threonine-protein kinase</fullName>
    </submittedName>
</protein>
<evidence type="ECO:0000256" key="6">
    <source>
        <dbReference type="ARBA" id="ARBA00022777"/>
    </source>
</evidence>
<dbReference type="Proteomes" id="UP001217838">
    <property type="component" value="Unassembled WGS sequence"/>
</dbReference>
<evidence type="ECO:0000256" key="4">
    <source>
        <dbReference type="ARBA" id="ARBA00022679"/>
    </source>
</evidence>
<comment type="caution">
    <text evidence="11">The sequence shown here is derived from an EMBL/GenBank/DDBJ whole genome shotgun (WGS) entry which is preliminary data.</text>
</comment>
<sequence>MPVAPESPRFRVVERIDEEPGRSVYVARDERERTRVQLVALQHALGAAAAERFGREAKLLAGLRHAYIAGVVDHGVGGDGHPYFVREDEGGVSLAQRWTQAPLAIDTTWQVGLQIAEALMCLHEHGLVHGAVTARNIRWSDAGVARLLTAPRTDDATPDRSPRVDLAQLGRTLQALMERDGDVVEPVPEPLRRVLELAADVAGHPELRAEELRAAWLAAGAEVWPHKLAAIQPVLRPEPQVWPPAPDLLPAPPEQPGCSDAGDASCSASAPPRLFARRLELRTLLGQGKCGQTWRAYHHILGRDVAVKILPRTLARTPVLADLCREAMALDKLSHRAFPRIYECDYNDDGSWYLVEELIDGEPLARTIQRGPMEPLAAIELVIELAEALHDAHARGILHGDISFTNLMLERSLPPRPRIIDLSECRFLDAFYAATDQRYALTPRHRVEDGRAFGHPSFAAPELTRGGAKSERSDVYSLGAVLFMLITGAQMPNAVIRELLAAEPGEGAERLREHVVAAAPALADTFLAADFQDILAQDPELRVKSMAELLELLRAERDALRTLHGDRPERPAPPASSASPRPRAAAPVSASAAAAWKDMSSGTSSARRPARRGPWLAGVAALAASVAVFYAMFLRAGPSAPATNPPLPASTSAPAIAATPGGTGPGPAPSRPEVTAALEALAPRLRACPGVGKRLSLTLEVGGPTRLTEVNHVEVVDSQPRDRCIRDVVASLRFAGAPVRHALTLDLGD</sequence>
<evidence type="ECO:0000256" key="9">
    <source>
        <dbReference type="SAM" id="MobiDB-lite"/>
    </source>
</evidence>
<keyword evidence="6 11" id="KW-0418">Kinase</keyword>
<dbReference type="GO" id="GO:0016301">
    <property type="term" value="F:kinase activity"/>
    <property type="evidence" value="ECO:0007669"/>
    <property type="project" value="UniProtKB-KW"/>
</dbReference>
<dbReference type="EMBL" id="JAQNDN010000001">
    <property type="protein sequence ID" value="MDC0666813.1"/>
    <property type="molecule type" value="Genomic_DNA"/>
</dbReference>
<accession>A0ABT5AZ82</accession>
<feature type="region of interest" description="Disordered" evidence="9">
    <location>
        <begin position="562"/>
        <end position="611"/>
    </location>
</feature>
<evidence type="ECO:0000256" key="7">
    <source>
        <dbReference type="ARBA" id="ARBA00022840"/>
    </source>
</evidence>
<comment type="subcellular location">
    <subcellularLocation>
        <location evidence="1">Cytoplasm</location>
        <location evidence="1">Cytoskeleton</location>
        <location evidence="1">Microtubule organizing center</location>
        <location evidence="1">Centrosome</location>
    </subcellularLocation>
    <subcellularLocation>
        <location evidence="2">Cytoplasm</location>
        <location evidence="2">Cytoskeleton</location>
        <location evidence="2">Spindle pole</location>
    </subcellularLocation>
</comment>
<evidence type="ECO:0000256" key="3">
    <source>
        <dbReference type="ARBA" id="ARBA00010886"/>
    </source>
</evidence>
<evidence type="ECO:0000256" key="1">
    <source>
        <dbReference type="ARBA" id="ARBA00004300"/>
    </source>
</evidence>
<dbReference type="Pfam" id="PF07714">
    <property type="entry name" value="PK_Tyr_Ser-Thr"/>
    <property type="match status" value="1"/>
</dbReference>
<dbReference type="Gene3D" id="3.30.200.20">
    <property type="entry name" value="Phosphorylase Kinase, domain 1"/>
    <property type="match status" value="2"/>
</dbReference>
<feature type="domain" description="Protein kinase" evidence="10">
    <location>
        <begin position="279"/>
        <end position="553"/>
    </location>
</feature>
<dbReference type="PROSITE" id="PS00109">
    <property type="entry name" value="PROTEIN_KINASE_TYR"/>
    <property type="match status" value="1"/>
</dbReference>
<name>A0ABT5AZ82_9BACT</name>
<evidence type="ECO:0000313" key="12">
    <source>
        <dbReference type="Proteomes" id="UP001217838"/>
    </source>
</evidence>
<dbReference type="InterPro" id="IPR000719">
    <property type="entry name" value="Prot_kinase_dom"/>
</dbReference>
<evidence type="ECO:0000313" key="11">
    <source>
        <dbReference type="EMBL" id="MDC0666813.1"/>
    </source>
</evidence>
<dbReference type="RefSeq" id="WP_271994531.1">
    <property type="nucleotide sequence ID" value="NZ_JAQNDN010000001.1"/>
</dbReference>